<evidence type="ECO:0000256" key="4">
    <source>
        <dbReference type="ARBA" id="ARBA00022729"/>
    </source>
</evidence>
<dbReference type="AlphaFoldDB" id="A0A7E4VS48"/>
<evidence type="ECO:0000256" key="9">
    <source>
        <dbReference type="SAM" id="SignalP"/>
    </source>
</evidence>
<feature type="transmembrane region" description="Helical" evidence="8">
    <location>
        <begin position="188"/>
        <end position="212"/>
    </location>
</feature>
<dbReference type="InterPro" id="IPR015720">
    <property type="entry name" value="Emp24-like"/>
</dbReference>
<keyword evidence="5 8" id="KW-1133">Transmembrane helix</keyword>
<evidence type="ECO:0000256" key="2">
    <source>
        <dbReference type="ARBA" id="ARBA00007104"/>
    </source>
</evidence>
<evidence type="ECO:0000313" key="12">
    <source>
        <dbReference type="WBParaSite" id="Pan_g23930.t1"/>
    </source>
</evidence>
<dbReference type="GO" id="GO:0016020">
    <property type="term" value="C:membrane"/>
    <property type="evidence" value="ECO:0007669"/>
    <property type="project" value="UniProtKB-SubCell"/>
</dbReference>
<dbReference type="SMART" id="SM01190">
    <property type="entry name" value="EMP24_GP25L"/>
    <property type="match status" value="1"/>
</dbReference>
<protein>
    <submittedName>
        <fullName evidence="12">GOLD domain-containing protein</fullName>
    </submittedName>
</protein>
<keyword evidence="3 7" id="KW-0812">Transmembrane</keyword>
<dbReference type="PROSITE" id="PS50866">
    <property type="entry name" value="GOLD"/>
    <property type="match status" value="1"/>
</dbReference>
<evidence type="ECO:0000256" key="6">
    <source>
        <dbReference type="ARBA" id="ARBA00023136"/>
    </source>
</evidence>
<reference evidence="11" key="1">
    <citation type="journal article" date="2013" name="Genetics">
        <title>The draft genome and transcriptome of Panagrellus redivivus are shaped by the harsh demands of a free-living lifestyle.</title>
        <authorList>
            <person name="Srinivasan J."/>
            <person name="Dillman A.R."/>
            <person name="Macchietto M.G."/>
            <person name="Heikkinen L."/>
            <person name="Lakso M."/>
            <person name="Fracchia K.M."/>
            <person name="Antoshechkin I."/>
            <person name="Mortazavi A."/>
            <person name="Wong G."/>
            <person name="Sternberg P.W."/>
        </authorList>
    </citation>
    <scope>NUCLEOTIDE SEQUENCE [LARGE SCALE GENOMIC DNA]</scope>
    <source>
        <strain evidence="11">MT8872</strain>
    </source>
</reference>
<accession>A0A7E4VS48</accession>
<evidence type="ECO:0000256" key="3">
    <source>
        <dbReference type="ARBA" id="ARBA00022692"/>
    </source>
</evidence>
<comment type="similarity">
    <text evidence="2 7">Belongs to the EMP24/GP25L family.</text>
</comment>
<sequence>MTTILWGLVVALLMPTSQALSVYTNYGPERVKFGTLLSFYVTSKSEMHCFYEELKKGADLKASLTSIDDNEHEVHLRVTSPSAEYSEWKHGKNVVRQEFKVEEEGVYEVCATARVNYGQLRMNLQFLAYVPDEIEKVAVAQHEELNARTNINDKINLITTKIYSMIFLQKQMTEVMTMDEHMQKTNSYFIDSFSIIQSCVILFVGIGQTIAIRRFFNVDPKKIGI</sequence>
<evidence type="ECO:0000259" key="10">
    <source>
        <dbReference type="PROSITE" id="PS50866"/>
    </source>
</evidence>
<name>A0A7E4VS48_PANRE</name>
<dbReference type="InterPro" id="IPR009038">
    <property type="entry name" value="GOLD_dom"/>
</dbReference>
<proteinExistence type="inferred from homology"/>
<organism evidence="11 12">
    <name type="scientific">Panagrellus redivivus</name>
    <name type="common">Microworm</name>
    <dbReference type="NCBI Taxonomy" id="6233"/>
    <lineage>
        <taxon>Eukaryota</taxon>
        <taxon>Metazoa</taxon>
        <taxon>Ecdysozoa</taxon>
        <taxon>Nematoda</taxon>
        <taxon>Chromadorea</taxon>
        <taxon>Rhabditida</taxon>
        <taxon>Tylenchina</taxon>
        <taxon>Panagrolaimomorpha</taxon>
        <taxon>Panagrolaimoidea</taxon>
        <taxon>Panagrolaimidae</taxon>
        <taxon>Panagrellus</taxon>
    </lineage>
</organism>
<dbReference type="Proteomes" id="UP000492821">
    <property type="component" value="Unassembled WGS sequence"/>
</dbReference>
<feature type="chain" id="PRO_5028905261" evidence="9">
    <location>
        <begin position="20"/>
        <end position="225"/>
    </location>
</feature>
<evidence type="ECO:0000256" key="1">
    <source>
        <dbReference type="ARBA" id="ARBA00004479"/>
    </source>
</evidence>
<evidence type="ECO:0000256" key="8">
    <source>
        <dbReference type="SAM" id="Phobius"/>
    </source>
</evidence>
<dbReference type="WBParaSite" id="Pan_g23930.t1">
    <property type="protein sequence ID" value="Pan_g23930.t1"/>
    <property type="gene ID" value="Pan_g23930"/>
</dbReference>
<evidence type="ECO:0000256" key="7">
    <source>
        <dbReference type="RuleBase" id="RU003827"/>
    </source>
</evidence>
<keyword evidence="6 8" id="KW-0472">Membrane</keyword>
<reference evidence="12" key="2">
    <citation type="submission" date="2020-10" db="UniProtKB">
        <authorList>
            <consortium name="WormBaseParasite"/>
        </authorList>
    </citation>
    <scope>IDENTIFICATION</scope>
</reference>
<feature type="signal peptide" evidence="9">
    <location>
        <begin position="1"/>
        <end position="19"/>
    </location>
</feature>
<evidence type="ECO:0000313" key="11">
    <source>
        <dbReference type="Proteomes" id="UP000492821"/>
    </source>
</evidence>
<dbReference type="Pfam" id="PF01105">
    <property type="entry name" value="EMP24_GP25L"/>
    <property type="match status" value="1"/>
</dbReference>
<comment type="subcellular location">
    <subcellularLocation>
        <location evidence="1 7">Membrane</location>
        <topology evidence="1 7">Single-pass type I membrane protein</topology>
    </subcellularLocation>
</comment>
<keyword evidence="11" id="KW-1185">Reference proteome</keyword>
<dbReference type="PANTHER" id="PTHR22811">
    <property type="entry name" value="TRANSMEMBRANE EMP24 DOMAIN-CONTAINING PROTEIN"/>
    <property type="match status" value="1"/>
</dbReference>
<feature type="domain" description="GOLD" evidence="10">
    <location>
        <begin position="47"/>
        <end position="172"/>
    </location>
</feature>
<evidence type="ECO:0000256" key="5">
    <source>
        <dbReference type="ARBA" id="ARBA00022989"/>
    </source>
</evidence>
<keyword evidence="4 9" id="KW-0732">Signal</keyword>